<accession>A0A021VM10</accession>
<dbReference type="OrthoDB" id="3728083at2"/>
<proteinExistence type="predicted"/>
<evidence type="ECO:0000313" key="3">
    <source>
        <dbReference type="Proteomes" id="UP000019753"/>
    </source>
</evidence>
<evidence type="ECO:0000259" key="1">
    <source>
        <dbReference type="Pfam" id="PF13794"/>
    </source>
</evidence>
<feature type="domain" description="Ferritin-like" evidence="1">
    <location>
        <begin position="30"/>
        <end position="194"/>
    </location>
</feature>
<dbReference type="Proteomes" id="UP000019753">
    <property type="component" value="Unassembled WGS sequence"/>
</dbReference>
<dbReference type="EMBL" id="AXCW01000284">
    <property type="protein sequence ID" value="EYR62254.1"/>
    <property type="molecule type" value="Genomic_DNA"/>
</dbReference>
<organism evidence="2 3">
    <name type="scientific">Actinotalea ferrariae CF5-4</name>
    <dbReference type="NCBI Taxonomy" id="948458"/>
    <lineage>
        <taxon>Bacteria</taxon>
        <taxon>Bacillati</taxon>
        <taxon>Actinomycetota</taxon>
        <taxon>Actinomycetes</taxon>
        <taxon>Micrococcales</taxon>
        <taxon>Cellulomonadaceae</taxon>
        <taxon>Actinotalea</taxon>
    </lineage>
</organism>
<protein>
    <recommendedName>
        <fullName evidence="1">Ferritin-like domain-containing protein</fullName>
    </recommendedName>
</protein>
<dbReference type="InterPro" id="IPR012347">
    <property type="entry name" value="Ferritin-like"/>
</dbReference>
<keyword evidence="3" id="KW-1185">Reference proteome</keyword>
<comment type="caution">
    <text evidence="2">The sequence shown here is derived from an EMBL/GenBank/DDBJ whole genome shotgun (WGS) entry which is preliminary data.</text>
</comment>
<gene>
    <name evidence="2" type="ORF">N866_10295</name>
</gene>
<dbReference type="InterPro" id="IPR059125">
    <property type="entry name" value="Ferritin_actino"/>
</dbReference>
<dbReference type="RefSeq" id="WP_034228355.1">
    <property type="nucleotide sequence ID" value="NZ_AXCW01000284.1"/>
</dbReference>
<name>A0A021VM10_9CELL</name>
<dbReference type="Pfam" id="PF13794">
    <property type="entry name" value="MiaE_2"/>
    <property type="match status" value="1"/>
</dbReference>
<sequence>MSGTTTSGAVGSAAGEPAAGGEASAQDALAVLGMVAYLELAAFSRLAADAGLAPGLGQRLELSGLARQSLDHLDRVRDRIEELGGELEPVMAPHAGVLVEFDTRTVPSTWWERLLKAYVGYGVADDFCRALARTVDERTRQVVEEVLEGEVHTDLVVRSLAQAAQSDPTLASRLALWGRRLAGEALNAVSAVLDAHPEMRPLLEAAMADERGADAQQRLFALLTAEHSRRMGRLGLAA</sequence>
<dbReference type="Gene3D" id="1.20.1260.10">
    <property type="match status" value="1"/>
</dbReference>
<evidence type="ECO:0000313" key="2">
    <source>
        <dbReference type="EMBL" id="EYR62254.1"/>
    </source>
</evidence>
<reference evidence="2 3" key="1">
    <citation type="submission" date="2014-01" db="EMBL/GenBank/DDBJ databases">
        <title>Actinotalea ferrariae CF5-4.</title>
        <authorList>
            <person name="Chen F."/>
            <person name="Li Y."/>
            <person name="Wang G."/>
        </authorList>
    </citation>
    <scope>NUCLEOTIDE SEQUENCE [LARGE SCALE GENOMIC DNA]</scope>
    <source>
        <strain evidence="2 3">CF5-4</strain>
    </source>
</reference>
<dbReference type="AlphaFoldDB" id="A0A021VM10"/>